<dbReference type="Proteomes" id="UP001446871">
    <property type="component" value="Unassembled WGS sequence"/>
</dbReference>
<protein>
    <submittedName>
        <fullName evidence="2">Uncharacterized protein</fullName>
    </submittedName>
</protein>
<keyword evidence="3" id="KW-1185">Reference proteome</keyword>
<gene>
    <name evidence="2" type="ORF">PG996_000087</name>
</gene>
<reference evidence="2 3" key="1">
    <citation type="submission" date="2023-01" db="EMBL/GenBank/DDBJ databases">
        <title>Analysis of 21 Apiospora genomes using comparative genomics revels a genus with tremendous synthesis potential of carbohydrate active enzymes and secondary metabolites.</title>
        <authorList>
            <person name="Sorensen T."/>
        </authorList>
    </citation>
    <scope>NUCLEOTIDE SEQUENCE [LARGE SCALE GENOMIC DNA]</scope>
    <source>
        <strain evidence="2 3">CBS 83171</strain>
    </source>
</reference>
<proteinExistence type="predicted"/>
<comment type="caution">
    <text evidence="2">The sequence shown here is derived from an EMBL/GenBank/DDBJ whole genome shotgun (WGS) entry which is preliminary data.</text>
</comment>
<feature type="region of interest" description="Disordered" evidence="1">
    <location>
        <begin position="1"/>
        <end position="24"/>
    </location>
</feature>
<name>A0ABR1WFL5_9PEZI</name>
<dbReference type="EMBL" id="JAQQWM010000001">
    <property type="protein sequence ID" value="KAK8081306.1"/>
    <property type="molecule type" value="Genomic_DNA"/>
</dbReference>
<evidence type="ECO:0000313" key="3">
    <source>
        <dbReference type="Proteomes" id="UP001446871"/>
    </source>
</evidence>
<evidence type="ECO:0000256" key="1">
    <source>
        <dbReference type="SAM" id="MobiDB-lite"/>
    </source>
</evidence>
<organism evidence="2 3">
    <name type="scientific">Apiospora saccharicola</name>
    <dbReference type="NCBI Taxonomy" id="335842"/>
    <lineage>
        <taxon>Eukaryota</taxon>
        <taxon>Fungi</taxon>
        <taxon>Dikarya</taxon>
        <taxon>Ascomycota</taxon>
        <taxon>Pezizomycotina</taxon>
        <taxon>Sordariomycetes</taxon>
        <taxon>Xylariomycetidae</taxon>
        <taxon>Amphisphaeriales</taxon>
        <taxon>Apiosporaceae</taxon>
        <taxon>Apiospora</taxon>
    </lineage>
</organism>
<accession>A0ABR1WFL5</accession>
<sequence>MSGTNRSPGTHYFSGWGQSQQPAAAAPPIRRDMAAYGIPQNELSVVALRLSLTGRLVFVAKGLPRQPTILDGAADPTNWAGQASSNPSTEWVVVGHPLLADLPNAWLFQRHVLGRITTDLPLPVKWPCPCLLTEHHAGSILCSFAQLAPRGCADLRRTVTDDSSTATPDCASLTILQSLVDPADCNGICRLSKFRHPTASDVYTNCRRSRANGLGRTNIVEVTEVASQPIPSDLGARMQHISLSIPAKEEDRQLPVTPDHCRLQHPSSDLIGLIN</sequence>
<evidence type="ECO:0000313" key="2">
    <source>
        <dbReference type="EMBL" id="KAK8081306.1"/>
    </source>
</evidence>